<dbReference type="PANTHER" id="PTHR12526">
    <property type="entry name" value="GLYCOSYLTRANSFERASE"/>
    <property type="match status" value="1"/>
</dbReference>
<accession>A0ABV6QA05</accession>
<proteinExistence type="predicted"/>
<evidence type="ECO:0000313" key="3">
    <source>
        <dbReference type="EMBL" id="MFC0605113.1"/>
    </source>
</evidence>
<dbReference type="SUPFAM" id="SSF53756">
    <property type="entry name" value="UDP-Glycosyltransferase/glycogen phosphorylase"/>
    <property type="match status" value="1"/>
</dbReference>
<organism evidence="3 4">
    <name type="scientific">Winogradskyella pulchriflava</name>
    <dbReference type="NCBI Taxonomy" id="1110688"/>
    <lineage>
        <taxon>Bacteria</taxon>
        <taxon>Pseudomonadati</taxon>
        <taxon>Bacteroidota</taxon>
        <taxon>Flavobacteriia</taxon>
        <taxon>Flavobacteriales</taxon>
        <taxon>Flavobacteriaceae</taxon>
        <taxon>Winogradskyella</taxon>
    </lineage>
</organism>
<dbReference type="Gene3D" id="3.40.50.2000">
    <property type="entry name" value="Glycogen Phosphorylase B"/>
    <property type="match status" value="2"/>
</dbReference>
<keyword evidence="3" id="KW-0808">Transferase</keyword>
<reference evidence="3 4" key="1">
    <citation type="submission" date="2024-09" db="EMBL/GenBank/DDBJ databases">
        <authorList>
            <person name="Sun Q."/>
            <person name="Mori K."/>
        </authorList>
    </citation>
    <scope>NUCLEOTIDE SEQUENCE [LARGE SCALE GENOMIC DNA]</scope>
    <source>
        <strain evidence="3 4">NCAIM B.02481</strain>
    </source>
</reference>
<keyword evidence="4" id="KW-1185">Reference proteome</keyword>
<dbReference type="RefSeq" id="WP_386063891.1">
    <property type="nucleotide sequence ID" value="NZ_JBHLTQ010000005.1"/>
</dbReference>
<keyword evidence="1" id="KW-0812">Transmembrane</keyword>
<dbReference type="Proteomes" id="UP001589832">
    <property type="component" value="Unassembled WGS sequence"/>
</dbReference>
<evidence type="ECO:0000256" key="1">
    <source>
        <dbReference type="SAM" id="Phobius"/>
    </source>
</evidence>
<gene>
    <name evidence="3" type="ORF">ACFFGA_11150</name>
</gene>
<name>A0ABV6QA05_9FLAO</name>
<keyword evidence="3" id="KW-0328">Glycosyltransferase</keyword>
<dbReference type="Pfam" id="PF00534">
    <property type="entry name" value="Glycos_transf_1"/>
    <property type="match status" value="1"/>
</dbReference>
<dbReference type="InterPro" id="IPR001296">
    <property type="entry name" value="Glyco_trans_1"/>
</dbReference>
<dbReference type="PANTHER" id="PTHR12526:SF630">
    <property type="entry name" value="GLYCOSYLTRANSFERASE"/>
    <property type="match status" value="1"/>
</dbReference>
<comment type="caution">
    <text evidence="3">The sequence shown here is derived from an EMBL/GenBank/DDBJ whole genome shotgun (WGS) entry which is preliminary data.</text>
</comment>
<dbReference type="EMBL" id="JBHLTQ010000005">
    <property type="protein sequence ID" value="MFC0605113.1"/>
    <property type="molecule type" value="Genomic_DNA"/>
</dbReference>
<dbReference type="GO" id="GO:0016757">
    <property type="term" value="F:glycosyltransferase activity"/>
    <property type="evidence" value="ECO:0007669"/>
    <property type="project" value="UniProtKB-KW"/>
</dbReference>
<dbReference type="EC" id="2.4.-.-" evidence="3"/>
<evidence type="ECO:0000259" key="2">
    <source>
        <dbReference type="Pfam" id="PF00534"/>
    </source>
</evidence>
<keyword evidence="1" id="KW-0472">Membrane</keyword>
<feature type="transmembrane region" description="Helical" evidence="1">
    <location>
        <begin position="67"/>
        <end position="93"/>
    </location>
</feature>
<keyword evidence="1" id="KW-1133">Transmembrane helix</keyword>
<feature type="domain" description="Glycosyl transferase family 1" evidence="2">
    <location>
        <begin position="196"/>
        <end position="358"/>
    </location>
</feature>
<evidence type="ECO:0000313" key="4">
    <source>
        <dbReference type="Proteomes" id="UP001589832"/>
    </source>
</evidence>
<sequence length="378" mass="43742">MKKSKIKFLVVTYTPTLNKDGKFYSYSPYVDEMDKWFSYADEYRIISPNTYPTDFLSKPFESKKIGYYHIPFIAFNSFIMAIKSIIFLPYIFFQLFRSMFWANHIHFRSPGNITLLGSIVQIFFPSKSKSVKYAGNWDPNSNQPFSYRLQKAIFRNTFLSKNIKVLVYGEWPNETKNVYPFISATYKDSEKLALEKRNYNGKLKFVFIGAMVIGKRPKFTVEIIKELIEKGIDAELHMFGDGNLIEEVKTYIIDNNLEDSVFVYGNKDKETLKNGIKDAHFTILPSKSEGWPKAIAEGMFFGAIPISTKISCLPWILGFGNRGILIEANLKSAVDEITNELQKGNEYLNEMSKQAYDWSQQYTVNRLTAEIQKVIEQT</sequence>
<protein>
    <submittedName>
        <fullName evidence="3">Glycosyltransferase</fullName>
        <ecNumber evidence="3">2.4.-.-</ecNumber>
    </submittedName>
</protein>